<dbReference type="PRINTS" id="PR00363">
    <property type="entry name" value="CYTOCHROMEB5"/>
</dbReference>
<dbReference type="InterPro" id="IPR051872">
    <property type="entry name" value="Cytochrome_b5/Flavoprotein_Rdt"/>
</dbReference>
<sequence>MEELPTINCQNLKEKKSSGNTVTQCPGLIICKVSGKEDLRLTWGSHRLLSKTIQFLNYSIRKYLDILEDQEYKIEVATGAEDGTKWIPTTIQQLVENSDIYIVRISRIEETDNDKVNEESIKIHSVLNCGRHCANQMRYIQLMEQNKKINSLTSKDTIIKVEELKKHCTANDCWVSYNGKVYDITKYLDYHPGGRDILIEFAGSDITEAFTNFHQWVNCEQILQHSFVGFLG</sequence>
<dbReference type="GO" id="GO:0046872">
    <property type="term" value="F:metal ion binding"/>
    <property type="evidence" value="ECO:0007669"/>
    <property type="project" value="UniProtKB-UniRule"/>
</dbReference>
<evidence type="ECO:0000313" key="6">
    <source>
        <dbReference type="EMBL" id="EEA06441.1"/>
    </source>
</evidence>
<dbReference type="GO" id="GO:0005737">
    <property type="term" value="C:cytoplasm"/>
    <property type="evidence" value="ECO:0007669"/>
    <property type="project" value="TreeGrafter"/>
</dbReference>
<dbReference type="GO" id="GO:0020037">
    <property type="term" value="F:heme binding"/>
    <property type="evidence" value="ECO:0007669"/>
    <property type="project" value="UniProtKB-UniRule"/>
</dbReference>
<dbReference type="PROSITE" id="PS50255">
    <property type="entry name" value="CYTOCHROME_B5_2"/>
    <property type="match status" value="1"/>
</dbReference>
<gene>
    <name evidence="6" type="ORF">CMU_009330</name>
</gene>
<dbReference type="STRING" id="441375.B6AE00"/>
<keyword evidence="7" id="KW-1185">Reference proteome</keyword>
<evidence type="ECO:0000256" key="4">
    <source>
        <dbReference type="RuleBase" id="RU362121"/>
    </source>
</evidence>
<keyword evidence="3 4" id="KW-0408">Iron</keyword>
<reference evidence="6" key="1">
    <citation type="submission" date="2008-06" db="EMBL/GenBank/DDBJ databases">
        <authorList>
            <person name="Lorenzi H."/>
            <person name="Inman J."/>
            <person name="Miller J."/>
            <person name="Schobel S."/>
            <person name="Amedeo P."/>
            <person name="Caler E.V."/>
            <person name="da Silva J."/>
        </authorList>
    </citation>
    <scope>NUCLEOTIDE SEQUENCE [LARGE SCALE GENOMIC DNA]</scope>
    <source>
        <strain evidence="6">RN66</strain>
    </source>
</reference>
<protein>
    <submittedName>
        <fullName evidence="6">Cytochrome b5-like heme/steroid binding domain-containing protein</fullName>
    </submittedName>
</protein>
<dbReference type="eggNOG" id="KOG0536">
    <property type="taxonomic scope" value="Eukaryota"/>
</dbReference>
<comment type="similarity">
    <text evidence="4">Belongs to the cytochrome b5 family.</text>
</comment>
<dbReference type="SMART" id="SM01117">
    <property type="entry name" value="Cyt-b5"/>
    <property type="match status" value="1"/>
</dbReference>
<evidence type="ECO:0000256" key="2">
    <source>
        <dbReference type="ARBA" id="ARBA00022723"/>
    </source>
</evidence>
<dbReference type="OrthoDB" id="260519at2759"/>
<dbReference type="InterPro" id="IPR018506">
    <property type="entry name" value="Cyt_B5_heme-BS"/>
</dbReference>
<dbReference type="VEuPathDB" id="CryptoDB:CMU_009330"/>
<dbReference type="Proteomes" id="UP000001460">
    <property type="component" value="Unassembled WGS sequence"/>
</dbReference>
<dbReference type="OMA" id="HCTANDC"/>
<evidence type="ECO:0000256" key="3">
    <source>
        <dbReference type="ARBA" id="ARBA00023004"/>
    </source>
</evidence>
<dbReference type="GO" id="GO:0004128">
    <property type="term" value="F:cytochrome-b5 reductase activity, acting on NAD(P)H"/>
    <property type="evidence" value="ECO:0007669"/>
    <property type="project" value="TreeGrafter"/>
</dbReference>
<accession>B6AE00</accession>
<keyword evidence="2 4" id="KW-0479">Metal-binding</keyword>
<keyword evidence="1 4" id="KW-0349">Heme</keyword>
<dbReference type="EMBL" id="DS989729">
    <property type="protein sequence ID" value="EEA06441.1"/>
    <property type="molecule type" value="Genomic_DNA"/>
</dbReference>
<organism evidence="6 7">
    <name type="scientific">Cryptosporidium muris (strain RN66)</name>
    <dbReference type="NCBI Taxonomy" id="441375"/>
    <lineage>
        <taxon>Eukaryota</taxon>
        <taxon>Sar</taxon>
        <taxon>Alveolata</taxon>
        <taxon>Apicomplexa</taxon>
        <taxon>Conoidasida</taxon>
        <taxon>Coccidia</taxon>
        <taxon>Eucoccidiorida</taxon>
        <taxon>Eimeriorina</taxon>
        <taxon>Cryptosporidiidae</taxon>
        <taxon>Cryptosporidium</taxon>
    </lineage>
</organism>
<dbReference type="Pfam" id="PF00173">
    <property type="entry name" value="Cyt-b5"/>
    <property type="match status" value="1"/>
</dbReference>
<evidence type="ECO:0000313" key="7">
    <source>
        <dbReference type="Proteomes" id="UP000001460"/>
    </source>
</evidence>
<dbReference type="SUPFAM" id="SSF55856">
    <property type="entry name" value="Cytochrome b5-like heme/steroid binding domain"/>
    <property type="match status" value="1"/>
</dbReference>
<dbReference type="GeneID" id="6995851"/>
<dbReference type="PANTHER" id="PTHR46237">
    <property type="entry name" value="CYTOCHROME B5 REDUCTASE 4 FAMILY MEMBER"/>
    <property type="match status" value="1"/>
</dbReference>
<name>B6AE00_CRYMR</name>
<dbReference type="AlphaFoldDB" id="B6AE00"/>
<dbReference type="PANTHER" id="PTHR46237:SF1">
    <property type="entry name" value="CYTOCHROME B5 REDUCTASE 4"/>
    <property type="match status" value="1"/>
</dbReference>
<dbReference type="InterPro" id="IPR001199">
    <property type="entry name" value="Cyt_B5-like_heme/steroid-bd"/>
</dbReference>
<evidence type="ECO:0000256" key="1">
    <source>
        <dbReference type="ARBA" id="ARBA00022617"/>
    </source>
</evidence>
<feature type="domain" description="Cytochrome b5 heme-binding" evidence="5">
    <location>
        <begin position="156"/>
        <end position="232"/>
    </location>
</feature>
<evidence type="ECO:0000259" key="5">
    <source>
        <dbReference type="PROSITE" id="PS50255"/>
    </source>
</evidence>
<dbReference type="InterPro" id="IPR036400">
    <property type="entry name" value="Cyt_B5-like_heme/steroid_sf"/>
</dbReference>
<dbReference type="Gene3D" id="3.10.120.10">
    <property type="entry name" value="Cytochrome b5-like heme/steroid binding domain"/>
    <property type="match status" value="1"/>
</dbReference>
<dbReference type="RefSeq" id="XP_002140790.1">
    <property type="nucleotide sequence ID" value="XM_002140754.1"/>
</dbReference>
<proteinExistence type="inferred from homology"/>
<dbReference type="PROSITE" id="PS00191">
    <property type="entry name" value="CYTOCHROME_B5_1"/>
    <property type="match status" value="1"/>
</dbReference>